<dbReference type="Proteomes" id="UP000694413">
    <property type="component" value="Unassembled WGS sequence"/>
</dbReference>
<name>A0A8D2MBY1_ZONAL</name>
<dbReference type="Ensembl" id="ENSZALT00000006444.1">
    <property type="protein sequence ID" value="ENSZALP00000004246.1"/>
    <property type="gene ID" value="ENSZALG00000004020.1"/>
</dbReference>
<evidence type="ECO:0000313" key="1">
    <source>
        <dbReference type="Ensembl" id="ENSZALP00000004246.1"/>
    </source>
</evidence>
<dbReference type="AlphaFoldDB" id="A0A8D2MBY1"/>
<reference evidence="1" key="2">
    <citation type="submission" date="2025-09" db="UniProtKB">
        <authorList>
            <consortium name="Ensembl"/>
        </authorList>
    </citation>
    <scope>IDENTIFICATION</scope>
</reference>
<reference evidence="1" key="1">
    <citation type="submission" date="2025-08" db="UniProtKB">
        <authorList>
            <consortium name="Ensembl"/>
        </authorList>
    </citation>
    <scope>IDENTIFICATION</scope>
</reference>
<accession>A0A8D2MBY1</accession>
<organism evidence="1 2">
    <name type="scientific">Zonotrichia albicollis</name>
    <name type="common">White-throated sparrow</name>
    <name type="synonym">Fringilla albicollis</name>
    <dbReference type="NCBI Taxonomy" id="44394"/>
    <lineage>
        <taxon>Eukaryota</taxon>
        <taxon>Metazoa</taxon>
        <taxon>Chordata</taxon>
        <taxon>Craniata</taxon>
        <taxon>Vertebrata</taxon>
        <taxon>Euteleostomi</taxon>
        <taxon>Archelosauria</taxon>
        <taxon>Archosauria</taxon>
        <taxon>Dinosauria</taxon>
        <taxon>Saurischia</taxon>
        <taxon>Theropoda</taxon>
        <taxon>Coelurosauria</taxon>
        <taxon>Aves</taxon>
        <taxon>Neognathae</taxon>
        <taxon>Neoaves</taxon>
        <taxon>Telluraves</taxon>
        <taxon>Australaves</taxon>
        <taxon>Passeriformes</taxon>
        <taxon>Passerellidae</taxon>
        <taxon>Zonotrichia</taxon>
    </lineage>
</organism>
<protein>
    <submittedName>
        <fullName evidence="1">Uncharacterized protein</fullName>
    </submittedName>
</protein>
<keyword evidence="2" id="KW-1185">Reference proteome</keyword>
<sequence>MASRKSPDAQQRPQGGLGLSLQDVLAQGTLGPVLGPSLEHTALLRGTLPGEAATSTEWEGTCQPLPCHGLWSRDTKPGLSWGQPGMVGVRGYVPLYLALMKLFMAAEMGFQMQKFDCSQISPKYPPAVLEVLIVPY</sequence>
<evidence type="ECO:0000313" key="2">
    <source>
        <dbReference type="Proteomes" id="UP000694413"/>
    </source>
</evidence>
<proteinExistence type="predicted"/>